<dbReference type="EMBL" id="UOEU01000326">
    <property type="protein sequence ID" value="VAW32149.1"/>
    <property type="molecule type" value="Genomic_DNA"/>
</dbReference>
<dbReference type="PANTHER" id="PTHR11138:SF5">
    <property type="entry name" value="METHIONYL-TRNA FORMYLTRANSFERASE, MITOCHONDRIAL"/>
    <property type="match status" value="1"/>
</dbReference>
<name>A0A3B0V5J8_9ZZZZ</name>
<feature type="domain" description="Formyl transferase N-terminal" evidence="1">
    <location>
        <begin position="70"/>
        <end position="166"/>
    </location>
</feature>
<organism evidence="2">
    <name type="scientific">hydrothermal vent metagenome</name>
    <dbReference type="NCBI Taxonomy" id="652676"/>
    <lineage>
        <taxon>unclassified sequences</taxon>
        <taxon>metagenomes</taxon>
        <taxon>ecological metagenomes</taxon>
    </lineage>
</organism>
<proteinExistence type="predicted"/>
<accession>A0A3B0V5J8</accession>
<dbReference type="GO" id="GO:0005829">
    <property type="term" value="C:cytosol"/>
    <property type="evidence" value="ECO:0007669"/>
    <property type="project" value="TreeGrafter"/>
</dbReference>
<evidence type="ECO:0000259" key="1">
    <source>
        <dbReference type="Pfam" id="PF00551"/>
    </source>
</evidence>
<sequence length="205" mass="22618">MNGTSFSCYVIGEESLLIQCTDILLQRGHDVRGIISKASAIIQWASEKELPILAPGKELATKLGQQPPFDYFLSITNLAIIPDAILALPQRGAINFHDGPLPKFAGLYATSWALMHEETSHGVTWHEMKSGIDKGDILTQRLFDIAPRETAFTLNVKAYEAGIESFTELVAAIESDSLQPRPQNLAEQTYFGKYDRPPAAATLDW</sequence>
<dbReference type="PANTHER" id="PTHR11138">
    <property type="entry name" value="METHIONYL-TRNA FORMYLTRANSFERASE"/>
    <property type="match status" value="1"/>
</dbReference>
<dbReference type="Gene3D" id="3.40.50.12230">
    <property type="match status" value="1"/>
</dbReference>
<feature type="non-terminal residue" evidence="2">
    <location>
        <position position="205"/>
    </location>
</feature>
<evidence type="ECO:0000313" key="2">
    <source>
        <dbReference type="EMBL" id="VAW32149.1"/>
    </source>
</evidence>
<dbReference type="InterPro" id="IPR002376">
    <property type="entry name" value="Formyl_transf_N"/>
</dbReference>
<protein>
    <submittedName>
        <fullName evidence="2">Non-ribosomal peptide synthetase</fullName>
    </submittedName>
</protein>
<gene>
    <name evidence="2" type="ORF">MNBD_CHLOROFLEXI01-4777</name>
</gene>
<dbReference type="AlphaFoldDB" id="A0A3B0V5J8"/>
<reference evidence="2" key="1">
    <citation type="submission" date="2018-06" db="EMBL/GenBank/DDBJ databases">
        <authorList>
            <person name="Zhirakovskaya E."/>
        </authorList>
    </citation>
    <scope>NUCLEOTIDE SEQUENCE</scope>
</reference>
<dbReference type="InterPro" id="IPR036477">
    <property type="entry name" value="Formyl_transf_N_sf"/>
</dbReference>
<dbReference type="SUPFAM" id="SSF53328">
    <property type="entry name" value="Formyltransferase"/>
    <property type="match status" value="1"/>
</dbReference>
<dbReference type="Pfam" id="PF00551">
    <property type="entry name" value="Formyl_trans_N"/>
    <property type="match status" value="1"/>
</dbReference>
<dbReference type="GO" id="GO:0004479">
    <property type="term" value="F:methionyl-tRNA formyltransferase activity"/>
    <property type="evidence" value="ECO:0007669"/>
    <property type="project" value="TreeGrafter"/>
</dbReference>